<dbReference type="AlphaFoldDB" id="A0A9X4G3S1"/>
<comment type="caution">
    <text evidence="1">The sequence shown here is derived from an EMBL/GenBank/DDBJ whole genome shotgun (WGS) entry which is preliminary data.</text>
</comment>
<proteinExistence type="predicted"/>
<evidence type="ECO:0000313" key="1">
    <source>
        <dbReference type="EMBL" id="MDE8035242.1"/>
    </source>
</evidence>
<accession>A0A9X4G3S1</accession>
<name>A0A9X4G3S1_ACTEU</name>
<dbReference type="EMBL" id="JAPHVQ010000008">
    <property type="protein sequence ID" value="MDE8035242.1"/>
    <property type="molecule type" value="Genomic_DNA"/>
</dbReference>
<reference evidence="1" key="2">
    <citation type="journal article" date="2023" name="Pathogens">
        <title>Pathological Features and Genomic Characterization of an Actinobacillus equuli subsp. equuli Bearing Unique Virulence-Associated Genes from an Adult Horse with Pleuropneumonia.</title>
        <authorList>
            <person name="Kamali M."/>
            <person name="Carossino M."/>
            <person name="Del Piero F."/>
            <person name="Peak L."/>
            <person name="Mitchell M.S."/>
            <person name="Willette J."/>
            <person name="Baker R."/>
            <person name="Li F."/>
            <person name="Kenez A."/>
            <person name="Balasuriya U.B.R."/>
            <person name="Go Y.Y."/>
        </authorList>
    </citation>
    <scope>NUCLEOTIDE SEQUENCE</scope>
    <source>
        <strain evidence="1">4524</strain>
    </source>
</reference>
<organism evidence="1 2">
    <name type="scientific">Actinobacillus equuli subsp. equuli</name>
    <dbReference type="NCBI Taxonomy" id="202947"/>
    <lineage>
        <taxon>Bacteria</taxon>
        <taxon>Pseudomonadati</taxon>
        <taxon>Pseudomonadota</taxon>
        <taxon>Gammaproteobacteria</taxon>
        <taxon>Pasteurellales</taxon>
        <taxon>Pasteurellaceae</taxon>
        <taxon>Actinobacillus</taxon>
    </lineage>
</organism>
<dbReference type="Proteomes" id="UP001142444">
    <property type="component" value="Unassembled WGS sequence"/>
</dbReference>
<protein>
    <submittedName>
        <fullName evidence="1">Uncharacterized protein</fullName>
    </submittedName>
</protein>
<evidence type="ECO:0000313" key="2">
    <source>
        <dbReference type="Proteomes" id="UP001142444"/>
    </source>
</evidence>
<gene>
    <name evidence="1" type="ORF">OQ257_08700</name>
</gene>
<sequence>MKKYNYLWLGFFIYSPLSYAQKTGQICHAQDAPYNYAGLWEINTFGHLVCNYWQFLGDEERHLIETHLNEYGEAIFGENEQVYDSYQEPVLNESVDETETNEGTFIIIEE</sequence>
<keyword evidence="2" id="KW-1185">Reference proteome</keyword>
<dbReference type="RefSeq" id="WP_275218180.1">
    <property type="nucleotide sequence ID" value="NZ_JAPHVQ010000008.1"/>
</dbReference>
<reference evidence="1" key="1">
    <citation type="submission" date="2022-11" db="EMBL/GenBank/DDBJ databases">
        <authorList>
            <person name="Kamali M."/>
            <person name="Peak L."/>
            <person name="Go Y.Y."/>
            <person name="Balasuriya U.B.R."/>
            <person name="Carossino M."/>
        </authorList>
    </citation>
    <scope>NUCLEOTIDE SEQUENCE</scope>
    <source>
        <strain evidence="1">4524</strain>
    </source>
</reference>